<name>A0A5B7G519_PORTR</name>
<reference evidence="1 2" key="1">
    <citation type="submission" date="2019-05" db="EMBL/GenBank/DDBJ databases">
        <title>Another draft genome of Portunus trituberculatus and its Hox gene families provides insights of decapod evolution.</title>
        <authorList>
            <person name="Jeong J.-H."/>
            <person name="Song I."/>
            <person name="Kim S."/>
            <person name="Choi T."/>
            <person name="Kim D."/>
            <person name="Ryu S."/>
            <person name="Kim W."/>
        </authorList>
    </citation>
    <scope>NUCLEOTIDE SEQUENCE [LARGE SCALE GENOMIC DNA]</scope>
    <source>
        <tissue evidence="1">Muscle</tissue>
    </source>
</reference>
<evidence type="ECO:0000313" key="2">
    <source>
        <dbReference type="Proteomes" id="UP000324222"/>
    </source>
</evidence>
<dbReference type="Proteomes" id="UP000324222">
    <property type="component" value="Unassembled WGS sequence"/>
</dbReference>
<dbReference type="EMBL" id="VSRR010010272">
    <property type="protein sequence ID" value="MPC51584.1"/>
    <property type="molecule type" value="Genomic_DNA"/>
</dbReference>
<evidence type="ECO:0000313" key="1">
    <source>
        <dbReference type="EMBL" id="MPC51584.1"/>
    </source>
</evidence>
<organism evidence="1 2">
    <name type="scientific">Portunus trituberculatus</name>
    <name type="common">Swimming crab</name>
    <name type="synonym">Neptunus trituberculatus</name>
    <dbReference type="NCBI Taxonomy" id="210409"/>
    <lineage>
        <taxon>Eukaryota</taxon>
        <taxon>Metazoa</taxon>
        <taxon>Ecdysozoa</taxon>
        <taxon>Arthropoda</taxon>
        <taxon>Crustacea</taxon>
        <taxon>Multicrustacea</taxon>
        <taxon>Malacostraca</taxon>
        <taxon>Eumalacostraca</taxon>
        <taxon>Eucarida</taxon>
        <taxon>Decapoda</taxon>
        <taxon>Pleocyemata</taxon>
        <taxon>Brachyura</taxon>
        <taxon>Eubrachyura</taxon>
        <taxon>Portunoidea</taxon>
        <taxon>Portunidae</taxon>
        <taxon>Portuninae</taxon>
        <taxon>Portunus</taxon>
    </lineage>
</organism>
<accession>A0A5B7G519</accession>
<keyword evidence="2" id="KW-1185">Reference proteome</keyword>
<dbReference type="AlphaFoldDB" id="A0A5B7G519"/>
<sequence>MLEFTMEKHVLKVTFLVERRHLCSEHAG</sequence>
<proteinExistence type="predicted"/>
<protein>
    <submittedName>
        <fullName evidence="1">Uncharacterized protein</fullName>
    </submittedName>
</protein>
<gene>
    <name evidence="1" type="ORF">E2C01_045432</name>
</gene>
<comment type="caution">
    <text evidence="1">The sequence shown here is derived from an EMBL/GenBank/DDBJ whole genome shotgun (WGS) entry which is preliminary data.</text>
</comment>